<dbReference type="Gene3D" id="3.40.1350.10">
    <property type="match status" value="1"/>
</dbReference>
<evidence type="ECO:0000256" key="4">
    <source>
        <dbReference type="ARBA" id="ARBA00022723"/>
    </source>
</evidence>
<evidence type="ECO:0000256" key="5">
    <source>
        <dbReference type="ARBA" id="ARBA00022759"/>
    </source>
</evidence>
<keyword evidence="8 13" id="KW-0460">Magnesium</keyword>
<proteinExistence type="inferred from homology"/>
<dbReference type="EMBL" id="FQTY01000023">
    <property type="protein sequence ID" value="SHF14906.1"/>
    <property type="molecule type" value="Genomic_DNA"/>
</dbReference>
<keyword evidence="5 13" id="KW-0255">Endonuclease</keyword>
<dbReference type="GO" id="GO:0007059">
    <property type="term" value="P:chromosome segregation"/>
    <property type="evidence" value="ECO:0007669"/>
    <property type="project" value="UniProtKB-UniRule"/>
</dbReference>
<dbReference type="GO" id="GO:0000287">
    <property type="term" value="F:magnesium ion binding"/>
    <property type="evidence" value="ECO:0007669"/>
    <property type="project" value="UniProtKB-UniRule"/>
</dbReference>
<evidence type="ECO:0000313" key="15">
    <source>
        <dbReference type="Proteomes" id="UP000184114"/>
    </source>
</evidence>
<comment type="similarity">
    <text evidence="11 13">Belongs to the RecU family.</text>
</comment>
<dbReference type="GO" id="GO:0006310">
    <property type="term" value="P:DNA recombination"/>
    <property type="evidence" value="ECO:0007669"/>
    <property type="project" value="UniProtKB-UniRule"/>
</dbReference>
<name>A0A1M4ZBD7_9FIRM</name>
<reference evidence="15" key="1">
    <citation type="submission" date="2016-11" db="EMBL/GenBank/DDBJ databases">
        <authorList>
            <person name="Varghese N."/>
            <person name="Submissions S."/>
        </authorList>
    </citation>
    <scope>NUCLEOTIDE SEQUENCE [LARGE SCALE GENOMIC DNA]</scope>
    <source>
        <strain evidence="15">DSM 18095</strain>
    </source>
</reference>
<evidence type="ECO:0000256" key="12">
    <source>
        <dbReference type="ARBA" id="ARBA00029523"/>
    </source>
</evidence>
<evidence type="ECO:0000256" key="10">
    <source>
        <dbReference type="ARBA" id="ARBA00023204"/>
    </source>
</evidence>
<dbReference type="Pfam" id="PF03838">
    <property type="entry name" value="RecU"/>
    <property type="match status" value="1"/>
</dbReference>
<accession>A0A1M4ZBD7</accession>
<dbReference type="SUPFAM" id="SSF52980">
    <property type="entry name" value="Restriction endonuclease-like"/>
    <property type="match status" value="1"/>
</dbReference>
<dbReference type="InterPro" id="IPR011856">
    <property type="entry name" value="tRNA_endonuc-like_dom_sf"/>
</dbReference>
<feature type="binding site" evidence="13">
    <location>
        <position position="69"/>
    </location>
    <ligand>
        <name>Mg(2+)</name>
        <dbReference type="ChEBI" id="CHEBI:18420"/>
    </ligand>
</feature>
<dbReference type="GeneID" id="90994018"/>
<evidence type="ECO:0000256" key="1">
    <source>
        <dbReference type="ARBA" id="ARBA00004496"/>
    </source>
</evidence>
<dbReference type="InterPro" id="IPR011335">
    <property type="entry name" value="Restrct_endonuc-II-like"/>
</dbReference>
<dbReference type="GO" id="GO:0008821">
    <property type="term" value="F:crossover junction DNA endonuclease activity"/>
    <property type="evidence" value="ECO:0007669"/>
    <property type="project" value="UniProtKB-EC"/>
</dbReference>
<comment type="cofactor">
    <cofactor evidence="13">
        <name>Mg(2+)</name>
        <dbReference type="ChEBI" id="CHEBI:18420"/>
    </cofactor>
    <text evidence="13">Binds 1 Mg(2+) ion per subunit.</text>
</comment>
<protein>
    <recommendedName>
        <fullName evidence="12 13">Holliday junction resolvase RecU</fullName>
        <ecNumber evidence="13">3.1.21.10</ecNumber>
    </recommendedName>
    <alternativeName>
        <fullName evidence="13">Recombination protein U homolog</fullName>
    </alternativeName>
</protein>
<keyword evidence="3 13" id="KW-0540">Nuclease</keyword>
<dbReference type="Proteomes" id="UP000184114">
    <property type="component" value="Unassembled WGS sequence"/>
</dbReference>
<keyword evidence="7 13" id="KW-0378">Hydrolase</keyword>
<dbReference type="PIRSF" id="PIRSF037785">
    <property type="entry name" value="RecU"/>
    <property type="match status" value="1"/>
</dbReference>
<evidence type="ECO:0000256" key="9">
    <source>
        <dbReference type="ARBA" id="ARBA00023172"/>
    </source>
</evidence>
<dbReference type="CDD" id="cd22354">
    <property type="entry name" value="RecU-like"/>
    <property type="match status" value="1"/>
</dbReference>
<keyword evidence="4 13" id="KW-0479">Metal-binding</keyword>
<organism evidence="14 15">
    <name type="scientific">Tissierella praeacuta DSM 18095</name>
    <dbReference type="NCBI Taxonomy" id="1123404"/>
    <lineage>
        <taxon>Bacteria</taxon>
        <taxon>Bacillati</taxon>
        <taxon>Bacillota</taxon>
        <taxon>Tissierellia</taxon>
        <taxon>Tissierellales</taxon>
        <taxon>Tissierellaceae</taxon>
        <taxon>Tissierella</taxon>
    </lineage>
</organism>
<evidence type="ECO:0000313" key="14">
    <source>
        <dbReference type="EMBL" id="SHF14906.1"/>
    </source>
</evidence>
<gene>
    <name evidence="13" type="primary">recU</name>
    <name evidence="14" type="ORF">SAMN02745784_02968</name>
</gene>
<evidence type="ECO:0000256" key="8">
    <source>
        <dbReference type="ARBA" id="ARBA00022842"/>
    </source>
</evidence>
<comment type="subcellular location">
    <subcellularLocation>
        <location evidence="1 13">Cytoplasm</location>
    </subcellularLocation>
</comment>
<dbReference type="EC" id="3.1.21.10" evidence="13"/>
<keyword evidence="15" id="KW-1185">Reference proteome</keyword>
<evidence type="ECO:0000256" key="2">
    <source>
        <dbReference type="ARBA" id="ARBA00022490"/>
    </source>
</evidence>
<dbReference type="HAMAP" id="MF_00130">
    <property type="entry name" value="RecU"/>
    <property type="match status" value="1"/>
</dbReference>
<sequence length="176" mass="20674">MGYHKGDAFEKIINISNKVYQRKGIALVQKIPTPMKPIRRGKQITSAYYEEKSTLDYIGVYEGVPIAFDAKETKEENRFPLGNIQGHQIEFMKNWYNHGGLAFLLINFTKLDTVYRLDWLTLSWYWKQYQENRGKRGLGSIAFNEFECNCKKLRSRDGIMLDYLEGIESEEIKNNR</sequence>
<dbReference type="GO" id="GO:0003676">
    <property type="term" value="F:nucleic acid binding"/>
    <property type="evidence" value="ECO:0007669"/>
    <property type="project" value="InterPro"/>
</dbReference>
<feature type="binding site" evidence="13">
    <location>
        <position position="88"/>
    </location>
    <ligand>
        <name>Mg(2+)</name>
        <dbReference type="ChEBI" id="CHEBI:18420"/>
    </ligand>
</feature>
<feature type="binding site" evidence="13">
    <location>
        <position position="54"/>
    </location>
    <ligand>
        <name>Mg(2+)</name>
        <dbReference type="ChEBI" id="CHEBI:18420"/>
    </ligand>
</feature>
<keyword evidence="9 13" id="KW-0233">DNA recombination</keyword>
<feature type="site" description="Transition state stabilizer" evidence="13">
    <location>
        <position position="71"/>
    </location>
</feature>
<dbReference type="AlphaFoldDB" id="A0A1M4ZBD7"/>
<feature type="binding site" evidence="13">
    <location>
        <position position="56"/>
    </location>
    <ligand>
        <name>Mg(2+)</name>
        <dbReference type="ChEBI" id="CHEBI:18420"/>
    </ligand>
</feature>
<dbReference type="STRING" id="1123404.SAMN02745784_02968"/>
<keyword evidence="2 13" id="KW-0963">Cytoplasm</keyword>
<evidence type="ECO:0000256" key="6">
    <source>
        <dbReference type="ARBA" id="ARBA00022763"/>
    </source>
</evidence>
<dbReference type="GO" id="GO:0006281">
    <property type="term" value="P:DNA repair"/>
    <property type="evidence" value="ECO:0007669"/>
    <property type="project" value="UniProtKB-UniRule"/>
</dbReference>
<comment type="function">
    <text evidence="13">Endonuclease that resolves Holliday junction intermediates in genetic recombination. Cleaves mobile four-strand junctions by introducing symmetrical nicks in paired strands. Promotes annealing of linear ssDNA with homologous dsDNA. Required for DNA repair, homologous recombination and chromosome segregation.</text>
</comment>
<keyword evidence="10 13" id="KW-0234">DNA repair</keyword>
<dbReference type="RefSeq" id="WP_072977730.1">
    <property type="nucleotide sequence ID" value="NZ_FQTY01000023.1"/>
</dbReference>
<keyword evidence="6 13" id="KW-0227">DNA damage</keyword>
<evidence type="ECO:0000256" key="11">
    <source>
        <dbReference type="ARBA" id="ARBA00023447"/>
    </source>
</evidence>
<dbReference type="GO" id="GO:0005737">
    <property type="term" value="C:cytoplasm"/>
    <property type="evidence" value="ECO:0007669"/>
    <property type="project" value="UniProtKB-SubCell"/>
</dbReference>
<evidence type="ECO:0000256" key="7">
    <source>
        <dbReference type="ARBA" id="ARBA00022801"/>
    </source>
</evidence>
<evidence type="ECO:0000256" key="13">
    <source>
        <dbReference type="HAMAP-Rule" id="MF_00130"/>
    </source>
</evidence>
<comment type="catalytic activity">
    <reaction evidence="13">
        <text>Endonucleolytic cleavage at a junction such as a reciprocal single-stranded crossover between two homologous DNA duplexes (Holliday junction).</text>
        <dbReference type="EC" id="3.1.21.10"/>
    </reaction>
</comment>
<dbReference type="InterPro" id="IPR004612">
    <property type="entry name" value="Resolv_RecU"/>
</dbReference>
<evidence type="ECO:0000256" key="3">
    <source>
        <dbReference type="ARBA" id="ARBA00022722"/>
    </source>
</evidence>